<sequence length="80" mass="9426">MKFSIAIFLICGLLKIILGQERPARCFEKPSDHGQCFDGRESWTYYFRINQCKIFTYNGCKGNNNRFPTLRNCEKYCKLS</sequence>
<dbReference type="AlphaFoldDB" id="A0A0Q9WAQ6"/>
<feature type="signal peptide" evidence="7">
    <location>
        <begin position="1"/>
        <end position="19"/>
    </location>
</feature>
<keyword evidence="10" id="KW-1185">Reference proteome</keyword>
<dbReference type="Gene3D" id="4.10.410.10">
    <property type="entry name" value="Pancreatic trypsin inhibitor Kunitz domain"/>
    <property type="match status" value="1"/>
</dbReference>
<evidence type="ECO:0000256" key="2">
    <source>
        <dbReference type="ARBA" id="ARBA00022525"/>
    </source>
</evidence>
<keyword evidence="2" id="KW-0964">Secreted</keyword>
<dbReference type="PROSITE" id="PS50279">
    <property type="entry name" value="BPTI_KUNITZ_2"/>
    <property type="match status" value="1"/>
</dbReference>
<dbReference type="InterPro" id="IPR050098">
    <property type="entry name" value="TFPI/VKTCI-like"/>
</dbReference>
<evidence type="ECO:0000256" key="4">
    <source>
        <dbReference type="ARBA" id="ARBA00022690"/>
    </source>
</evidence>
<evidence type="ECO:0000256" key="6">
    <source>
        <dbReference type="ARBA" id="ARBA00023157"/>
    </source>
</evidence>
<dbReference type="CDD" id="cd00109">
    <property type="entry name" value="Kunitz-type"/>
    <property type="match status" value="1"/>
</dbReference>
<keyword evidence="4" id="KW-0646">Protease inhibitor</keyword>
<proteinExistence type="predicted"/>
<organism evidence="9 10">
    <name type="scientific">Drosophila virilis</name>
    <name type="common">Fruit fly</name>
    <dbReference type="NCBI Taxonomy" id="7244"/>
    <lineage>
        <taxon>Eukaryota</taxon>
        <taxon>Metazoa</taxon>
        <taxon>Ecdysozoa</taxon>
        <taxon>Arthropoda</taxon>
        <taxon>Hexapoda</taxon>
        <taxon>Insecta</taxon>
        <taxon>Pterygota</taxon>
        <taxon>Neoptera</taxon>
        <taxon>Endopterygota</taxon>
        <taxon>Diptera</taxon>
        <taxon>Brachycera</taxon>
        <taxon>Muscomorpha</taxon>
        <taxon>Ephydroidea</taxon>
        <taxon>Drosophilidae</taxon>
        <taxon>Drosophila</taxon>
    </lineage>
</organism>
<dbReference type="GO" id="GO:0004867">
    <property type="term" value="F:serine-type endopeptidase inhibitor activity"/>
    <property type="evidence" value="ECO:0007669"/>
    <property type="project" value="UniProtKB-KW"/>
</dbReference>
<evidence type="ECO:0000259" key="8">
    <source>
        <dbReference type="PROSITE" id="PS50279"/>
    </source>
</evidence>
<evidence type="ECO:0000313" key="9">
    <source>
        <dbReference type="EMBL" id="KRF81811.1"/>
    </source>
</evidence>
<keyword evidence="7" id="KW-0732">Signal</keyword>
<evidence type="ECO:0000313" key="10">
    <source>
        <dbReference type="Proteomes" id="UP000008792"/>
    </source>
</evidence>
<dbReference type="Proteomes" id="UP000008792">
    <property type="component" value="Unassembled WGS sequence"/>
</dbReference>
<dbReference type="Pfam" id="PF00014">
    <property type="entry name" value="Kunitz_BPTI"/>
    <property type="match status" value="1"/>
</dbReference>
<dbReference type="InterPro" id="IPR036880">
    <property type="entry name" value="Kunitz_BPTI_sf"/>
</dbReference>
<accession>A0A0Q9WAQ6</accession>
<keyword evidence="3" id="KW-0800">Toxin</keyword>
<comment type="subcellular location">
    <subcellularLocation>
        <location evidence="1">Secreted</location>
    </subcellularLocation>
</comment>
<dbReference type="PANTHER" id="PTHR10083:SF217">
    <property type="entry name" value="BOOPHILIN-H2"/>
    <property type="match status" value="1"/>
</dbReference>
<dbReference type="PROSITE" id="PS00280">
    <property type="entry name" value="BPTI_KUNITZ_1"/>
    <property type="match status" value="1"/>
</dbReference>
<keyword evidence="6" id="KW-1015">Disulfide bond</keyword>
<dbReference type="InterPro" id="IPR002223">
    <property type="entry name" value="Kunitz_BPTI"/>
</dbReference>
<evidence type="ECO:0000256" key="3">
    <source>
        <dbReference type="ARBA" id="ARBA00022656"/>
    </source>
</evidence>
<evidence type="ECO:0000256" key="5">
    <source>
        <dbReference type="ARBA" id="ARBA00022900"/>
    </source>
</evidence>
<dbReference type="PRINTS" id="PR00759">
    <property type="entry name" value="BASICPTASE"/>
</dbReference>
<dbReference type="InterPro" id="IPR020901">
    <property type="entry name" value="Prtase_inh_Kunz-CS"/>
</dbReference>
<dbReference type="PANTHER" id="PTHR10083">
    <property type="entry name" value="KUNITZ-TYPE PROTEASE INHIBITOR-RELATED"/>
    <property type="match status" value="1"/>
</dbReference>
<dbReference type="SMR" id="A0A0Q9WAQ6"/>
<dbReference type="OrthoDB" id="7857975at2759"/>
<dbReference type="InParanoid" id="A0A0Q9WAQ6"/>
<feature type="domain" description="BPTI/Kunitz inhibitor" evidence="8">
    <location>
        <begin position="26"/>
        <end position="77"/>
    </location>
</feature>
<dbReference type="GO" id="GO:0005615">
    <property type="term" value="C:extracellular space"/>
    <property type="evidence" value="ECO:0007669"/>
    <property type="project" value="TreeGrafter"/>
</dbReference>
<dbReference type="SUPFAM" id="SSF57362">
    <property type="entry name" value="BPTI-like"/>
    <property type="match status" value="1"/>
</dbReference>
<reference evidence="9 10" key="1">
    <citation type="journal article" date="2007" name="Nature">
        <title>Evolution of genes and genomes on the Drosophila phylogeny.</title>
        <authorList>
            <consortium name="Drosophila 12 Genomes Consortium"/>
            <person name="Clark A.G."/>
            <person name="Eisen M.B."/>
            <person name="Smith D.R."/>
            <person name="Bergman C.M."/>
            <person name="Oliver B."/>
            <person name="Markow T.A."/>
            <person name="Kaufman T.C."/>
            <person name="Kellis M."/>
            <person name="Gelbart W."/>
            <person name="Iyer V.N."/>
            <person name="Pollard D.A."/>
            <person name="Sackton T.B."/>
            <person name="Larracuente A.M."/>
            <person name="Singh N.D."/>
            <person name="Abad J.P."/>
            <person name="Abt D.N."/>
            <person name="Adryan B."/>
            <person name="Aguade M."/>
            <person name="Akashi H."/>
            <person name="Anderson W.W."/>
            <person name="Aquadro C.F."/>
            <person name="Ardell D.H."/>
            <person name="Arguello R."/>
            <person name="Artieri C.G."/>
            <person name="Barbash D.A."/>
            <person name="Barker D."/>
            <person name="Barsanti P."/>
            <person name="Batterham P."/>
            <person name="Batzoglou S."/>
            <person name="Begun D."/>
            <person name="Bhutkar A."/>
            <person name="Blanco E."/>
            <person name="Bosak S.A."/>
            <person name="Bradley R.K."/>
            <person name="Brand A.D."/>
            <person name="Brent M.R."/>
            <person name="Brooks A.N."/>
            <person name="Brown R.H."/>
            <person name="Butlin R.K."/>
            <person name="Caggese C."/>
            <person name="Calvi B.R."/>
            <person name="Bernardo de Carvalho A."/>
            <person name="Caspi A."/>
            <person name="Castrezana S."/>
            <person name="Celniker S.E."/>
            <person name="Chang J.L."/>
            <person name="Chapple C."/>
            <person name="Chatterji S."/>
            <person name="Chinwalla A."/>
            <person name="Civetta A."/>
            <person name="Clifton S.W."/>
            <person name="Comeron J.M."/>
            <person name="Costello J.C."/>
            <person name="Coyne J.A."/>
            <person name="Daub J."/>
            <person name="David R.G."/>
            <person name="Delcher A.L."/>
            <person name="Delehaunty K."/>
            <person name="Do C.B."/>
            <person name="Ebling H."/>
            <person name="Edwards K."/>
            <person name="Eickbush T."/>
            <person name="Evans J.D."/>
            <person name="Filipski A."/>
            <person name="Findeiss S."/>
            <person name="Freyhult E."/>
            <person name="Fulton L."/>
            <person name="Fulton R."/>
            <person name="Garcia A.C."/>
            <person name="Gardiner A."/>
            <person name="Garfield D.A."/>
            <person name="Garvin B.E."/>
            <person name="Gibson G."/>
            <person name="Gilbert D."/>
            <person name="Gnerre S."/>
            <person name="Godfrey J."/>
            <person name="Good R."/>
            <person name="Gotea V."/>
            <person name="Gravely B."/>
            <person name="Greenberg A.J."/>
            <person name="Griffiths-Jones S."/>
            <person name="Gross S."/>
            <person name="Guigo R."/>
            <person name="Gustafson E.A."/>
            <person name="Haerty W."/>
            <person name="Hahn M.W."/>
            <person name="Halligan D.L."/>
            <person name="Halpern A.L."/>
            <person name="Halter G.M."/>
            <person name="Han M.V."/>
            <person name="Heger A."/>
            <person name="Hillier L."/>
            <person name="Hinrichs A.S."/>
            <person name="Holmes I."/>
            <person name="Hoskins R.A."/>
            <person name="Hubisz M.J."/>
            <person name="Hultmark D."/>
            <person name="Huntley M.A."/>
            <person name="Jaffe D.B."/>
            <person name="Jagadeeshan S."/>
            <person name="Jeck W.R."/>
            <person name="Johnson J."/>
            <person name="Jones C.D."/>
            <person name="Jordan W.C."/>
            <person name="Karpen G.H."/>
            <person name="Kataoka E."/>
            <person name="Keightley P.D."/>
            <person name="Kheradpour P."/>
            <person name="Kirkness E.F."/>
            <person name="Koerich L.B."/>
            <person name="Kristiansen K."/>
            <person name="Kudrna D."/>
            <person name="Kulathinal R.J."/>
            <person name="Kumar S."/>
            <person name="Kwok R."/>
            <person name="Lander E."/>
            <person name="Langley C.H."/>
            <person name="Lapoint R."/>
            <person name="Lazzaro B.P."/>
            <person name="Lee S.J."/>
            <person name="Levesque L."/>
            <person name="Li R."/>
            <person name="Lin C.F."/>
            <person name="Lin M.F."/>
            <person name="Lindblad-Toh K."/>
            <person name="Llopart A."/>
            <person name="Long M."/>
            <person name="Low L."/>
            <person name="Lozovsky E."/>
            <person name="Lu J."/>
            <person name="Luo M."/>
            <person name="Machado C.A."/>
            <person name="Makalowski W."/>
            <person name="Marzo M."/>
            <person name="Matsuda M."/>
            <person name="Matzkin L."/>
            <person name="McAllister B."/>
            <person name="McBride C.S."/>
            <person name="McKernan B."/>
            <person name="McKernan K."/>
            <person name="Mendez-Lago M."/>
            <person name="Minx P."/>
            <person name="Mollenhauer M.U."/>
            <person name="Montooth K."/>
            <person name="Mount S.M."/>
            <person name="Mu X."/>
            <person name="Myers E."/>
            <person name="Negre B."/>
            <person name="Newfeld S."/>
            <person name="Nielsen R."/>
            <person name="Noor M.A."/>
            <person name="O'Grady P."/>
            <person name="Pachter L."/>
            <person name="Papaceit M."/>
            <person name="Parisi M.J."/>
            <person name="Parisi M."/>
            <person name="Parts L."/>
            <person name="Pedersen J.S."/>
            <person name="Pesole G."/>
            <person name="Phillippy A.M."/>
            <person name="Ponting C.P."/>
            <person name="Pop M."/>
            <person name="Porcelli D."/>
            <person name="Powell J.R."/>
            <person name="Prohaska S."/>
            <person name="Pruitt K."/>
            <person name="Puig M."/>
            <person name="Quesneville H."/>
            <person name="Ram K.R."/>
            <person name="Rand D."/>
            <person name="Rasmussen M.D."/>
            <person name="Reed L.K."/>
            <person name="Reenan R."/>
            <person name="Reily A."/>
            <person name="Remington K.A."/>
            <person name="Rieger T.T."/>
            <person name="Ritchie M.G."/>
            <person name="Robin C."/>
            <person name="Rogers Y.H."/>
            <person name="Rohde C."/>
            <person name="Rozas J."/>
            <person name="Rubenfield M.J."/>
            <person name="Ruiz A."/>
            <person name="Russo S."/>
            <person name="Salzberg S.L."/>
            <person name="Sanchez-Gracia A."/>
            <person name="Saranga D.J."/>
            <person name="Sato H."/>
            <person name="Schaeffer S.W."/>
            <person name="Schatz M.C."/>
            <person name="Schlenke T."/>
            <person name="Schwartz R."/>
            <person name="Segarra C."/>
            <person name="Singh R.S."/>
            <person name="Sirot L."/>
            <person name="Sirota M."/>
            <person name="Sisneros N.B."/>
            <person name="Smith C.D."/>
            <person name="Smith T.F."/>
            <person name="Spieth J."/>
            <person name="Stage D.E."/>
            <person name="Stark A."/>
            <person name="Stephan W."/>
            <person name="Strausberg R.L."/>
            <person name="Strempel S."/>
            <person name="Sturgill D."/>
            <person name="Sutton G."/>
            <person name="Sutton G.G."/>
            <person name="Tao W."/>
            <person name="Teichmann S."/>
            <person name="Tobari Y.N."/>
            <person name="Tomimura Y."/>
            <person name="Tsolas J.M."/>
            <person name="Valente V.L."/>
            <person name="Venter E."/>
            <person name="Venter J.C."/>
            <person name="Vicario S."/>
            <person name="Vieira F.G."/>
            <person name="Vilella A.J."/>
            <person name="Villasante A."/>
            <person name="Walenz B."/>
            <person name="Wang J."/>
            <person name="Wasserman M."/>
            <person name="Watts T."/>
            <person name="Wilson D."/>
            <person name="Wilson R.K."/>
            <person name="Wing R.A."/>
            <person name="Wolfner M.F."/>
            <person name="Wong A."/>
            <person name="Wong G.K."/>
            <person name="Wu C.I."/>
            <person name="Wu G."/>
            <person name="Yamamoto D."/>
            <person name="Yang H.P."/>
            <person name="Yang S.P."/>
            <person name="Yorke J.A."/>
            <person name="Yoshida K."/>
            <person name="Zdobnov E."/>
            <person name="Zhang P."/>
            <person name="Zhang Y."/>
            <person name="Zimin A.V."/>
            <person name="Baldwin J."/>
            <person name="Abdouelleil A."/>
            <person name="Abdulkadir J."/>
            <person name="Abebe A."/>
            <person name="Abera B."/>
            <person name="Abreu J."/>
            <person name="Acer S.C."/>
            <person name="Aftuck L."/>
            <person name="Alexander A."/>
            <person name="An P."/>
            <person name="Anderson E."/>
            <person name="Anderson S."/>
            <person name="Arachi H."/>
            <person name="Azer M."/>
            <person name="Bachantsang P."/>
            <person name="Barry A."/>
            <person name="Bayul T."/>
            <person name="Berlin A."/>
            <person name="Bessette D."/>
            <person name="Bloom T."/>
            <person name="Blye J."/>
            <person name="Boguslavskiy L."/>
            <person name="Bonnet C."/>
            <person name="Boukhgalter B."/>
            <person name="Bourzgui I."/>
            <person name="Brown A."/>
            <person name="Cahill P."/>
            <person name="Channer S."/>
            <person name="Cheshatsang Y."/>
            <person name="Chuda L."/>
            <person name="Citroen M."/>
            <person name="Collymore A."/>
            <person name="Cooke P."/>
            <person name="Costello M."/>
            <person name="D'Aco K."/>
            <person name="Daza R."/>
            <person name="De Haan G."/>
            <person name="DeGray S."/>
            <person name="DeMaso C."/>
            <person name="Dhargay N."/>
            <person name="Dooley K."/>
            <person name="Dooley E."/>
            <person name="Doricent M."/>
            <person name="Dorje P."/>
            <person name="Dorjee K."/>
            <person name="Dupes A."/>
            <person name="Elong R."/>
            <person name="Falk J."/>
            <person name="Farina A."/>
            <person name="Faro S."/>
            <person name="Ferguson D."/>
            <person name="Fisher S."/>
            <person name="Foley C.D."/>
            <person name="Franke A."/>
            <person name="Friedrich D."/>
            <person name="Gadbois L."/>
            <person name="Gearin G."/>
            <person name="Gearin C.R."/>
            <person name="Giannoukos G."/>
            <person name="Goode T."/>
            <person name="Graham J."/>
            <person name="Grandbois E."/>
            <person name="Grewal S."/>
            <person name="Gyaltsen K."/>
            <person name="Hafez N."/>
            <person name="Hagos B."/>
            <person name="Hall J."/>
            <person name="Henson C."/>
            <person name="Hollinger A."/>
            <person name="Honan T."/>
            <person name="Huard M.D."/>
            <person name="Hughes L."/>
            <person name="Hurhula B."/>
            <person name="Husby M.E."/>
            <person name="Kamat A."/>
            <person name="Kanga B."/>
            <person name="Kashin S."/>
            <person name="Khazanovich D."/>
            <person name="Kisner P."/>
            <person name="Lance K."/>
            <person name="Lara M."/>
            <person name="Lee W."/>
            <person name="Lennon N."/>
            <person name="Letendre F."/>
            <person name="LeVine R."/>
            <person name="Lipovsky A."/>
            <person name="Liu X."/>
            <person name="Liu J."/>
            <person name="Liu S."/>
            <person name="Lokyitsang T."/>
            <person name="Lokyitsang Y."/>
            <person name="Lubonja R."/>
            <person name="Lui A."/>
            <person name="MacDonald P."/>
            <person name="Magnisalis V."/>
            <person name="Maru K."/>
            <person name="Matthews C."/>
            <person name="McCusker W."/>
            <person name="McDonough S."/>
            <person name="Mehta T."/>
            <person name="Meldrim J."/>
            <person name="Meneus L."/>
            <person name="Mihai O."/>
            <person name="Mihalev A."/>
            <person name="Mihova T."/>
            <person name="Mittelman R."/>
            <person name="Mlenga V."/>
            <person name="Montmayeur A."/>
            <person name="Mulrain L."/>
            <person name="Navidi A."/>
            <person name="Naylor J."/>
            <person name="Negash T."/>
            <person name="Nguyen T."/>
            <person name="Nguyen N."/>
            <person name="Nicol R."/>
            <person name="Norbu C."/>
            <person name="Norbu N."/>
            <person name="Novod N."/>
            <person name="O'Neill B."/>
            <person name="Osman S."/>
            <person name="Markiewicz E."/>
            <person name="Oyono O.L."/>
            <person name="Patti C."/>
            <person name="Phunkhang P."/>
            <person name="Pierre F."/>
            <person name="Priest M."/>
            <person name="Raghuraman S."/>
            <person name="Rege F."/>
            <person name="Reyes R."/>
            <person name="Rise C."/>
            <person name="Rogov P."/>
            <person name="Ross K."/>
            <person name="Ryan E."/>
            <person name="Settipalli S."/>
            <person name="Shea T."/>
            <person name="Sherpa N."/>
            <person name="Shi L."/>
            <person name="Shih D."/>
            <person name="Sparrow T."/>
            <person name="Spaulding J."/>
            <person name="Stalker J."/>
            <person name="Stange-Thomann N."/>
            <person name="Stavropoulos S."/>
            <person name="Stone C."/>
            <person name="Strader C."/>
            <person name="Tesfaye S."/>
            <person name="Thomson T."/>
            <person name="Thoulutsang Y."/>
            <person name="Thoulutsang D."/>
            <person name="Topham K."/>
            <person name="Topping I."/>
            <person name="Tsamla T."/>
            <person name="Vassiliev H."/>
            <person name="Vo A."/>
            <person name="Wangchuk T."/>
            <person name="Wangdi T."/>
            <person name="Weiand M."/>
            <person name="Wilkinson J."/>
            <person name="Wilson A."/>
            <person name="Yadav S."/>
            <person name="Young G."/>
            <person name="Yu Q."/>
            <person name="Zembek L."/>
            <person name="Zhong D."/>
            <person name="Zimmer A."/>
            <person name="Zwirko Z."/>
            <person name="Jaffe D.B."/>
            <person name="Alvarez P."/>
            <person name="Brockman W."/>
            <person name="Butler J."/>
            <person name="Chin C."/>
            <person name="Gnerre S."/>
            <person name="Grabherr M."/>
            <person name="Kleber M."/>
            <person name="Mauceli E."/>
            <person name="MacCallum I."/>
        </authorList>
    </citation>
    <scope>NUCLEOTIDE SEQUENCE [LARGE SCALE GENOMIC DNA]</scope>
    <source>
        <strain evidence="10">Tucson 15010-1051.87</strain>
    </source>
</reference>
<feature type="chain" id="PRO_5006386628" description="BPTI/Kunitz inhibitor domain-containing protein" evidence="7">
    <location>
        <begin position="20"/>
        <end position="80"/>
    </location>
</feature>
<evidence type="ECO:0000256" key="1">
    <source>
        <dbReference type="ARBA" id="ARBA00004613"/>
    </source>
</evidence>
<gene>
    <name evidence="9" type="primary">Dvir\GJ25615</name>
    <name evidence="9" type="ORF">Dvir_GJ25615</name>
</gene>
<dbReference type="EMBL" id="CH940649">
    <property type="protein sequence ID" value="KRF81811.1"/>
    <property type="molecule type" value="Genomic_DNA"/>
</dbReference>
<dbReference type="SMART" id="SM00131">
    <property type="entry name" value="KU"/>
    <property type="match status" value="1"/>
</dbReference>
<evidence type="ECO:0000256" key="7">
    <source>
        <dbReference type="SAM" id="SignalP"/>
    </source>
</evidence>
<name>A0A0Q9WAQ6_DROVI</name>
<keyword evidence="5" id="KW-0722">Serine protease inhibitor</keyword>
<protein>
    <recommendedName>
        <fullName evidence="8">BPTI/Kunitz inhibitor domain-containing protein</fullName>
    </recommendedName>
</protein>